<organism evidence="2 4">
    <name type="scientific">Gossypium arboreum</name>
    <name type="common">Tree cotton</name>
    <name type="synonym">Gossypium nanking</name>
    <dbReference type="NCBI Taxonomy" id="29729"/>
    <lineage>
        <taxon>Eukaryota</taxon>
        <taxon>Viridiplantae</taxon>
        <taxon>Streptophyta</taxon>
        <taxon>Embryophyta</taxon>
        <taxon>Tracheophyta</taxon>
        <taxon>Spermatophyta</taxon>
        <taxon>Magnoliopsida</taxon>
        <taxon>eudicotyledons</taxon>
        <taxon>Gunneridae</taxon>
        <taxon>Pentapetalae</taxon>
        <taxon>rosids</taxon>
        <taxon>malvids</taxon>
        <taxon>Malvales</taxon>
        <taxon>Malvaceae</taxon>
        <taxon>Malvoideae</taxon>
        <taxon>Gossypium</taxon>
    </lineage>
</organism>
<dbReference type="Proteomes" id="UP000032142">
    <property type="component" value="Unassembled WGS sequence"/>
</dbReference>
<keyword evidence="1" id="KW-0812">Transmembrane</keyword>
<proteinExistence type="predicted"/>
<reference evidence="4" key="2">
    <citation type="submission" date="2014-09" db="EMBL/GenBank/DDBJ databases">
        <authorList>
            <person name="Mudge J."/>
            <person name="Ramaraj T."/>
            <person name="Lindquist I.E."/>
            <person name="Bharti A.K."/>
            <person name="Sundararajan A."/>
            <person name="Cameron C.T."/>
            <person name="Woodward J.E."/>
            <person name="May G.D."/>
            <person name="Brubaker C."/>
            <person name="Broadhvest J."/>
            <person name="Wilkins T.A."/>
        </authorList>
    </citation>
    <scope>NUCLEOTIDE SEQUENCE</scope>
    <source>
        <strain evidence="4">cv. AKA8401</strain>
    </source>
</reference>
<reference evidence="2" key="1">
    <citation type="submission" date="2014-09" db="EMBL/GenBank/DDBJ databases">
        <title>G. arboreum L. cv. AKA8401 A2 genome assembly version 1.0.</title>
        <authorList>
            <person name="Mudge J."/>
            <person name="Ramaraj T."/>
            <person name="Lindquist I.E."/>
            <person name="Bharti A.K."/>
            <person name="Sundararajan A."/>
            <person name="Cameron C.T."/>
            <person name="Woodward J.E."/>
            <person name="May G.D."/>
            <person name="Brubaker C."/>
            <person name="Broadhvest J."/>
            <person name="Wilkins T.A."/>
        </authorList>
    </citation>
    <scope>NUCLEOTIDE SEQUENCE</scope>
</reference>
<name>A0A0B0MIR2_GOSAR</name>
<evidence type="ECO:0000313" key="3">
    <source>
        <dbReference type="EMBL" id="KHG26042.1"/>
    </source>
</evidence>
<keyword evidence="1" id="KW-0472">Membrane</keyword>
<feature type="transmembrane region" description="Helical" evidence="1">
    <location>
        <begin position="9"/>
        <end position="29"/>
    </location>
</feature>
<dbReference type="EMBL" id="JRRC01121443">
    <property type="protein sequence ID" value="KHG00262.1"/>
    <property type="molecule type" value="Genomic_DNA"/>
</dbReference>
<dbReference type="AlphaFoldDB" id="A0A0B0MIR2"/>
<evidence type="ECO:0000256" key="1">
    <source>
        <dbReference type="SAM" id="Phobius"/>
    </source>
</evidence>
<accession>A0A0B0MIR2</accession>
<keyword evidence="1" id="KW-1133">Transmembrane helix</keyword>
<evidence type="ECO:0000313" key="4">
    <source>
        <dbReference type="Proteomes" id="UP000032142"/>
    </source>
</evidence>
<sequence length="39" mass="4575">MLQIEVFKYLFWVFLTCVIICVSSCWFQLDEAKISITGV</sequence>
<evidence type="ECO:0000313" key="2">
    <source>
        <dbReference type="EMBL" id="KHG00262.1"/>
    </source>
</evidence>
<gene>
    <name evidence="3" type="ORF">F383_32583</name>
    <name evidence="2" type="ORF">F383_38889</name>
</gene>
<protein>
    <submittedName>
        <fullName evidence="2">Uncharacterized protein</fullName>
    </submittedName>
</protein>
<dbReference type="EMBL" id="KN434849">
    <property type="protein sequence ID" value="KHG26042.1"/>
    <property type="molecule type" value="Genomic_DNA"/>
</dbReference>
<keyword evidence="4" id="KW-1185">Reference proteome</keyword>